<dbReference type="GO" id="GO:0000981">
    <property type="term" value="F:DNA-binding transcription factor activity, RNA polymerase II-specific"/>
    <property type="evidence" value="ECO:0000318"/>
    <property type="project" value="GO_Central"/>
</dbReference>
<evidence type="ECO:0000256" key="12">
    <source>
        <dbReference type="ARBA" id="ARBA00023155"/>
    </source>
</evidence>
<keyword evidence="3" id="KW-0678">Repressor</keyword>
<dbReference type="SMART" id="SM00389">
    <property type="entry name" value="HOX"/>
    <property type="match status" value="2"/>
</dbReference>
<dbReference type="InterPro" id="IPR009057">
    <property type="entry name" value="Homeodomain-like_sf"/>
</dbReference>
<evidence type="ECO:0000256" key="8">
    <source>
        <dbReference type="ARBA" id="ARBA00022782"/>
    </source>
</evidence>
<evidence type="ECO:0000313" key="22">
    <source>
        <dbReference type="RefSeq" id="XP_068071318.1"/>
    </source>
</evidence>
<dbReference type="FunFam" id="1.10.10.60:FF:000062">
    <property type="entry name" value="zinc fingers and homeoboxes protein 3"/>
    <property type="match status" value="1"/>
</dbReference>
<dbReference type="RefSeq" id="XP_009292183.1">
    <property type="nucleotide sequence ID" value="XM_009293908.3"/>
</dbReference>
<organism evidence="19 20">
    <name type="scientific">Danio rerio</name>
    <name type="common">Zebrafish</name>
    <name type="synonym">Brachydanio rerio</name>
    <dbReference type="NCBI Taxonomy" id="7955"/>
    <lineage>
        <taxon>Eukaryota</taxon>
        <taxon>Metazoa</taxon>
        <taxon>Chordata</taxon>
        <taxon>Craniata</taxon>
        <taxon>Vertebrata</taxon>
        <taxon>Euteleostomi</taxon>
        <taxon>Actinopterygii</taxon>
        <taxon>Neopterygii</taxon>
        <taxon>Teleostei</taxon>
        <taxon>Ostariophysi</taxon>
        <taxon>Cypriniformes</taxon>
        <taxon>Danionidae</taxon>
        <taxon>Danioninae</taxon>
        <taxon>Danio</taxon>
    </lineage>
</organism>
<evidence type="ECO:0000256" key="13">
    <source>
        <dbReference type="ARBA" id="ARBA00023163"/>
    </source>
</evidence>
<keyword evidence="11 15" id="KW-0238">DNA-binding</keyword>
<name>A0A8M2BH92_DANRE</name>
<dbReference type="GO" id="GO:0008270">
    <property type="term" value="F:zinc ion binding"/>
    <property type="evidence" value="ECO:0007669"/>
    <property type="project" value="UniProtKB-KW"/>
</dbReference>
<evidence type="ECO:0000256" key="2">
    <source>
        <dbReference type="ARBA" id="ARBA00007440"/>
    </source>
</evidence>
<evidence type="ECO:0000256" key="16">
    <source>
        <dbReference type="RuleBase" id="RU000682"/>
    </source>
</evidence>
<feature type="DNA-binding region" description="Homeobox" evidence="15">
    <location>
        <begin position="407"/>
        <end position="455"/>
    </location>
</feature>
<dbReference type="PANTHER" id="PTHR15467">
    <property type="entry name" value="ZINC-FINGERS AND HOMEOBOXES RELATED"/>
    <property type="match status" value="1"/>
</dbReference>
<accession>A0A8M2BH92</accession>
<dbReference type="Gene3D" id="1.10.10.60">
    <property type="entry name" value="Homeodomain-like"/>
    <property type="match status" value="2"/>
</dbReference>
<evidence type="ECO:0000256" key="1">
    <source>
        <dbReference type="ARBA" id="ARBA00004123"/>
    </source>
</evidence>
<feature type="region of interest" description="Disordered" evidence="17">
    <location>
        <begin position="504"/>
        <end position="524"/>
    </location>
</feature>
<comment type="subcellular location">
    <subcellularLocation>
        <location evidence="1 15 16">Nucleus</location>
    </subcellularLocation>
</comment>
<evidence type="ECO:0000256" key="14">
    <source>
        <dbReference type="ARBA" id="ARBA00023242"/>
    </source>
</evidence>
<evidence type="ECO:0000256" key="11">
    <source>
        <dbReference type="ARBA" id="ARBA00023125"/>
    </source>
</evidence>
<dbReference type="Pfam" id="PF00046">
    <property type="entry name" value="Homeodomain"/>
    <property type="match status" value="1"/>
</dbReference>
<evidence type="ECO:0000256" key="5">
    <source>
        <dbReference type="ARBA" id="ARBA00022723"/>
    </source>
</evidence>
<dbReference type="RefSeq" id="XP_009292183.1">
    <property type="nucleotide sequence ID" value="XM_009293908.4"/>
</dbReference>
<dbReference type="AlphaFoldDB" id="A0A8M2BH92"/>
<dbReference type="PANTHER" id="PTHR15467:SF5">
    <property type="entry name" value="ZINC FINGERS AND HOMEOBOXES PROTEIN 2"/>
    <property type="match status" value="1"/>
</dbReference>
<keyword evidence="8" id="KW-0221">Differentiation</keyword>
<evidence type="ECO:0000256" key="6">
    <source>
        <dbReference type="ARBA" id="ARBA00022737"/>
    </source>
</evidence>
<proteinExistence type="inferred from homology"/>
<protein>
    <submittedName>
        <fullName evidence="20 21">Zinc fingers and homeoboxes protein 2</fullName>
    </submittedName>
</protein>
<evidence type="ECO:0000313" key="21">
    <source>
        <dbReference type="RefSeq" id="XP_009292183.1"/>
    </source>
</evidence>
<keyword evidence="5" id="KW-0479">Metal-binding</keyword>
<evidence type="ECO:0000256" key="15">
    <source>
        <dbReference type="PROSITE-ProRule" id="PRU00108"/>
    </source>
</evidence>
<gene>
    <name evidence="23" type="primary">zhx2b</name>
    <name evidence="20 21 22" type="synonym">LOC101883792</name>
</gene>
<evidence type="ECO:0000256" key="10">
    <source>
        <dbReference type="ARBA" id="ARBA00023015"/>
    </source>
</evidence>
<keyword evidence="7" id="KW-0863">Zinc-finger</keyword>
<feature type="compositionally biased region" description="Low complexity" evidence="17">
    <location>
        <begin position="78"/>
        <end position="88"/>
    </location>
</feature>
<evidence type="ECO:0000256" key="4">
    <source>
        <dbReference type="ARBA" id="ARBA00022553"/>
    </source>
</evidence>
<dbReference type="SUPFAM" id="SSF46689">
    <property type="entry name" value="Homeodomain-like"/>
    <property type="match status" value="2"/>
</dbReference>
<dbReference type="RefSeq" id="XP_073787364.1">
    <property type="nucleotide sequence ID" value="XM_073931263.1"/>
</dbReference>
<evidence type="ECO:0000313" key="20">
    <source>
        <dbReference type="RefSeq" id="XP_005170030.1"/>
    </source>
</evidence>
<dbReference type="GO" id="GO:0006357">
    <property type="term" value="P:regulation of transcription by RNA polymerase II"/>
    <property type="evidence" value="ECO:0000318"/>
    <property type="project" value="GO_Central"/>
</dbReference>
<evidence type="ECO:0000256" key="7">
    <source>
        <dbReference type="ARBA" id="ARBA00022771"/>
    </source>
</evidence>
<dbReference type="AGR" id="ZFIN:ZDB-GENE-141222-94"/>
<keyword evidence="13" id="KW-0804">Transcription</keyword>
<dbReference type="RefSeq" id="XP_073787359.1">
    <property type="nucleotide sequence ID" value="XM_073931258.1"/>
</dbReference>
<dbReference type="CDD" id="cd00086">
    <property type="entry name" value="homeodomain"/>
    <property type="match status" value="2"/>
</dbReference>
<keyword evidence="12 15" id="KW-0371">Homeobox</keyword>
<feature type="domain" description="Homeobox" evidence="18">
    <location>
        <begin position="405"/>
        <end position="454"/>
    </location>
</feature>
<reference evidence="20 21" key="2">
    <citation type="submission" date="2025-04" db="UniProtKB">
        <authorList>
            <consortium name="RefSeq"/>
        </authorList>
    </citation>
    <scope>IDENTIFICATION</scope>
    <source>
        <strain evidence="20 21">Tuebingen</strain>
    </source>
</reference>
<keyword evidence="19" id="KW-1185">Reference proteome</keyword>
<feature type="region of interest" description="Disordered" evidence="17">
    <location>
        <begin position="1"/>
        <end position="21"/>
    </location>
</feature>
<dbReference type="RefSeq" id="XP_073787357.1">
    <property type="nucleotide sequence ID" value="XM_073931256.1"/>
</dbReference>
<dbReference type="GO" id="GO:0030154">
    <property type="term" value="P:cell differentiation"/>
    <property type="evidence" value="ECO:0007669"/>
    <property type="project" value="UniProtKB-KW"/>
</dbReference>
<evidence type="ECO:0000313" key="23">
    <source>
        <dbReference type="ZFIN" id="ZDB-GENE-141222-94"/>
    </source>
</evidence>
<dbReference type="KEGG" id="dre:101883792"/>
<feature type="compositionally biased region" description="Basic and acidic residues" evidence="17">
    <location>
        <begin position="508"/>
        <end position="517"/>
    </location>
</feature>
<dbReference type="OrthoDB" id="6159439at2759"/>
<dbReference type="CTD" id="101883792"/>
<dbReference type="RefSeq" id="XP_073787360.1">
    <property type="nucleotide sequence ID" value="XM_073931259.1"/>
</dbReference>
<dbReference type="PROSITE" id="PS50071">
    <property type="entry name" value="HOMEOBOX_2"/>
    <property type="match status" value="2"/>
</dbReference>
<dbReference type="GeneID" id="101883792"/>
<evidence type="ECO:0000313" key="19">
    <source>
        <dbReference type="Proteomes" id="UP000000437"/>
    </source>
</evidence>
<comment type="similarity">
    <text evidence="2">Belongs to the ZHX family.</text>
</comment>
<evidence type="ECO:0000256" key="3">
    <source>
        <dbReference type="ARBA" id="ARBA00022491"/>
    </source>
</evidence>
<feature type="DNA-binding region" description="Homeobox" evidence="15">
    <location>
        <begin position="173"/>
        <end position="215"/>
    </location>
</feature>
<evidence type="ECO:0000259" key="18">
    <source>
        <dbReference type="PROSITE" id="PS50071"/>
    </source>
</evidence>
<dbReference type="RefSeq" id="XP_005170030.1">
    <property type="nucleotide sequence ID" value="XM_005169973.5"/>
</dbReference>
<dbReference type="RefSeq" id="XP_073787363.1">
    <property type="nucleotide sequence ID" value="XM_073931262.1"/>
</dbReference>
<dbReference type="RefSeq" id="XP_068071318.1">
    <property type="nucleotide sequence ID" value="XM_068215217.1"/>
</dbReference>
<dbReference type="ZFIN" id="ZDB-GENE-141222-94">
    <property type="gene designation" value="zhx2b"/>
</dbReference>
<keyword evidence="10" id="KW-0805">Transcription regulation</keyword>
<dbReference type="InterPro" id="IPR001356">
    <property type="entry name" value="HD"/>
</dbReference>
<sequence length="566" mass="61647">MWVRRSSCSLEDPAAPLRDTHEKHSAPIHALLNSPNSREHSDIPEGHCGVTDAQQLRESFLQECEAVCVHSTEHTADTTHSAHSTHSEQNTHPAHTPADSSSVLQKALGVQDSVGLEEMRAVCVNGSIIFLPETSVMTLPLQRPPDPSMCPAVPVPLPCTHDPALDRSAALISAFSRFPYPTPAELTGLTAASTHPEQQIRLWFSTQRLKQGISWSPEEVEEARKKMFNGSTVLSTAGVCEQTPDRASPPCTSAHPSLKCSSGSAVSTEVKRAEVTPDVYSLSGISEMGTSSPAPPEACRTPPAEEKLPMVNLQLKIPHSVLPKERLPLSPIVSTNVSRSLTHQQTDSHVSASAPESRFGSSVLCTAAAPCSRRVSPWVYDHSAVTQTSCAVSAGLFPAPCSLLEQQMKLLEKSFQKNSCPSYSEVESLQISSRLSREDVESWFVGRRAHRDGLEQALLSSMGCKPVDSSSISQMKTVLPQSRWPSPGQTLDLKRWLREPKQTCGQRSDWRPADNTKHTNTRHRQLRDRIAPQLQNWLSSTGSSGEVYVADGEACGGWRTGDTDSQ</sequence>
<feature type="region of interest" description="Disordered" evidence="17">
    <location>
        <begin position="75"/>
        <end position="101"/>
    </location>
</feature>
<dbReference type="RefSeq" id="XP_073787362.1">
    <property type="nucleotide sequence ID" value="XM_073931261.1"/>
</dbReference>
<evidence type="ECO:0000256" key="9">
    <source>
        <dbReference type="ARBA" id="ARBA00022833"/>
    </source>
</evidence>
<dbReference type="GO" id="GO:0005634">
    <property type="term" value="C:nucleus"/>
    <property type="evidence" value="ECO:0000318"/>
    <property type="project" value="GO_Central"/>
</dbReference>
<dbReference type="RefSeq" id="XP_073787361.1">
    <property type="nucleotide sequence ID" value="XM_073931260.1"/>
</dbReference>
<keyword evidence="9" id="KW-0862">Zinc</keyword>
<feature type="domain" description="Homeobox" evidence="18">
    <location>
        <begin position="171"/>
        <end position="214"/>
    </location>
</feature>
<evidence type="ECO:0000256" key="17">
    <source>
        <dbReference type="SAM" id="MobiDB-lite"/>
    </source>
</evidence>
<dbReference type="GlyGen" id="A0A8M2BH92">
    <property type="glycosylation" value="1 site"/>
</dbReference>
<feature type="compositionally biased region" description="Polar residues" evidence="17">
    <location>
        <begin position="90"/>
        <end position="101"/>
    </location>
</feature>
<keyword evidence="14 15" id="KW-0539">Nucleus</keyword>
<dbReference type="Proteomes" id="UP000000437">
    <property type="component" value="Chromosome 19"/>
</dbReference>
<keyword evidence="4" id="KW-0597">Phosphoprotein</keyword>
<reference evidence="19" key="1">
    <citation type="journal article" date="2013" name="Nature">
        <title>The zebrafish reference genome sequence and its relationship to the human genome.</title>
        <authorList>
            <consortium name="Genome Reference Consortium Zebrafish"/>
            <person name="Howe K."/>
            <person name="Clark M.D."/>
            <person name="Torroja C.F."/>
            <person name="Torrance J."/>
            <person name="Berthelot C."/>
            <person name="Muffato M."/>
            <person name="Collins J.E."/>
            <person name="Humphray S."/>
            <person name="McLaren K."/>
            <person name="Matthews L."/>
            <person name="McLaren S."/>
            <person name="Sealy I."/>
            <person name="Caccamo M."/>
            <person name="Churcher C."/>
            <person name="Scott C."/>
            <person name="Barrett J.C."/>
            <person name="Koch R."/>
            <person name="Rauch G.J."/>
            <person name="White S."/>
            <person name="Chow W."/>
            <person name="Kilian B."/>
            <person name="Quintais L.T."/>
            <person name="Guerra-Assuncao J.A."/>
            <person name="Zhou Y."/>
            <person name="Gu Y."/>
            <person name="Yen J."/>
            <person name="Vogel J.H."/>
            <person name="Eyre T."/>
            <person name="Redmond S."/>
            <person name="Banerjee R."/>
            <person name="Chi J."/>
            <person name="Fu B."/>
            <person name="Langley E."/>
            <person name="Maguire S.F."/>
            <person name="Laird G.K."/>
            <person name="Lloyd D."/>
            <person name="Kenyon E."/>
            <person name="Donaldson S."/>
            <person name="Sehra H."/>
            <person name="Almeida-King J."/>
            <person name="Loveland J."/>
            <person name="Trevanion S."/>
            <person name="Jones M."/>
            <person name="Quail M."/>
            <person name="Willey D."/>
            <person name="Hunt A."/>
            <person name="Burton J."/>
            <person name="Sims S."/>
            <person name="McLay K."/>
            <person name="Plumb B."/>
            <person name="Davis J."/>
            <person name="Clee C."/>
            <person name="Oliver K."/>
            <person name="Clark R."/>
            <person name="Riddle C."/>
            <person name="Elliot D."/>
            <person name="Eliott D."/>
            <person name="Threadgold G."/>
            <person name="Harden G."/>
            <person name="Ware D."/>
            <person name="Begum S."/>
            <person name="Mortimore B."/>
            <person name="Mortimer B."/>
            <person name="Kerry G."/>
            <person name="Heath P."/>
            <person name="Phillimore B."/>
            <person name="Tracey A."/>
            <person name="Corby N."/>
            <person name="Dunn M."/>
            <person name="Johnson C."/>
            <person name="Wood J."/>
            <person name="Clark S."/>
            <person name="Pelan S."/>
            <person name="Griffiths G."/>
            <person name="Smith M."/>
            <person name="Glithero R."/>
            <person name="Howden P."/>
            <person name="Barker N."/>
            <person name="Lloyd C."/>
            <person name="Stevens C."/>
            <person name="Harley J."/>
            <person name="Holt K."/>
            <person name="Panagiotidis G."/>
            <person name="Lovell J."/>
            <person name="Beasley H."/>
            <person name="Henderson C."/>
            <person name="Gordon D."/>
            <person name="Auger K."/>
            <person name="Wright D."/>
            <person name="Collins J."/>
            <person name="Raisen C."/>
            <person name="Dyer L."/>
            <person name="Leung K."/>
            <person name="Robertson L."/>
            <person name="Ambridge K."/>
            <person name="Leongamornlert D."/>
            <person name="McGuire S."/>
            <person name="Gilderthorp R."/>
            <person name="Griffiths C."/>
            <person name="Manthravadi D."/>
            <person name="Nichol S."/>
            <person name="Barker G."/>
            <person name="Whitehead S."/>
            <person name="Kay M."/>
            <person name="Brown J."/>
            <person name="Murnane C."/>
            <person name="Gray E."/>
            <person name="Humphries M."/>
            <person name="Sycamore N."/>
            <person name="Barker D."/>
            <person name="Saunders D."/>
            <person name="Wallis J."/>
            <person name="Babbage A."/>
            <person name="Hammond S."/>
            <person name="Mashreghi-Mohammadi M."/>
            <person name="Barr L."/>
            <person name="Martin S."/>
            <person name="Wray P."/>
            <person name="Ellington A."/>
            <person name="Matthews N."/>
            <person name="Ellwood M."/>
            <person name="Woodmansey R."/>
            <person name="Clark G."/>
            <person name="Cooper J."/>
            <person name="Cooper J."/>
            <person name="Tromans A."/>
            <person name="Grafham D."/>
            <person name="Skuce C."/>
            <person name="Pandian R."/>
            <person name="Andrews R."/>
            <person name="Harrison E."/>
            <person name="Kimberley A."/>
            <person name="Garnett J."/>
            <person name="Fosker N."/>
            <person name="Hall R."/>
            <person name="Garner P."/>
            <person name="Kelly D."/>
            <person name="Bird C."/>
            <person name="Palmer S."/>
            <person name="Gehring I."/>
            <person name="Berger A."/>
            <person name="Dooley C.M."/>
            <person name="Ersan-Urun Z."/>
            <person name="Eser C."/>
            <person name="Geiger H."/>
            <person name="Geisler M."/>
            <person name="Karotki L."/>
            <person name="Kirn A."/>
            <person name="Konantz J."/>
            <person name="Konantz M."/>
            <person name="Oberlander M."/>
            <person name="Rudolph-Geiger S."/>
            <person name="Teucke M."/>
            <person name="Lanz C."/>
            <person name="Raddatz G."/>
            <person name="Osoegawa K."/>
            <person name="Zhu B."/>
            <person name="Rapp A."/>
            <person name="Widaa S."/>
            <person name="Langford C."/>
            <person name="Yang F."/>
            <person name="Schuster S.C."/>
            <person name="Carter N.P."/>
            <person name="Harrow J."/>
            <person name="Ning Z."/>
            <person name="Herrero J."/>
            <person name="Searle S.M."/>
            <person name="Enright A."/>
            <person name="Geisler R."/>
            <person name="Plasterk R.H."/>
            <person name="Lee C."/>
            <person name="Westerfield M."/>
            <person name="de Jong P.J."/>
            <person name="Zon L.I."/>
            <person name="Postlethwait J.H."/>
            <person name="Nusslein-Volhard C."/>
            <person name="Hubbard T.J."/>
            <person name="Roest Crollius H."/>
            <person name="Rogers J."/>
            <person name="Stemple D.L."/>
        </authorList>
    </citation>
    <scope>NUCLEOTIDE SEQUENCE [LARGE SCALE GENOMIC DNA]</scope>
    <source>
        <strain evidence="19">Tuebingen</strain>
    </source>
</reference>
<dbReference type="GO" id="GO:0003677">
    <property type="term" value="F:DNA binding"/>
    <property type="evidence" value="ECO:0007669"/>
    <property type="project" value="UniProtKB-UniRule"/>
</dbReference>
<keyword evidence="6" id="KW-0677">Repeat</keyword>